<dbReference type="GO" id="GO:0006089">
    <property type="term" value="P:lactate metabolic process"/>
    <property type="evidence" value="ECO:0007669"/>
    <property type="project" value="TreeGrafter"/>
</dbReference>
<evidence type="ECO:0000256" key="4">
    <source>
        <dbReference type="RuleBase" id="RU003369"/>
    </source>
</evidence>
<proteinExistence type="inferred from homology"/>
<dbReference type="Proteomes" id="UP000050973">
    <property type="component" value="Unassembled WGS sequence"/>
</dbReference>
<dbReference type="PANTHER" id="PTHR43128:SF31">
    <property type="entry name" value="L-LACTATE DEHYDROGENASE"/>
    <property type="match status" value="1"/>
</dbReference>
<dbReference type="Gene3D" id="3.40.50.720">
    <property type="entry name" value="NAD(P)-binding Rossmann-like Domain"/>
    <property type="match status" value="1"/>
</dbReference>
<comment type="caution">
    <text evidence="7">The sequence shown here is derived from an EMBL/GenBank/DDBJ whole genome shotgun (WGS) entry which is preliminary data.</text>
</comment>
<dbReference type="PATRIC" id="fig|1423779.3.peg.471"/>
<evidence type="ECO:0000256" key="1">
    <source>
        <dbReference type="ARBA" id="ARBA00006054"/>
    </source>
</evidence>
<gene>
    <name evidence="7" type="ORF">FC49_GL000464</name>
</gene>
<dbReference type="InterPro" id="IPR001236">
    <property type="entry name" value="Lactate/malate_DH_N"/>
</dbReference>
<keyword evidence="4" id="KW-0560">Oxidoreductase</keyword>
<dbReference type="InterPro" id="IPR001557">
    <property type="entry name" value="L-lactate/malate_DH"/>
</dbReference>
<dbReference type="Pfam" id="PF02866">
    <property type="entry name" value="Ldh_1_C"/>
    <property type="match status" value="1"/>
</dbReference>
<dbReference type="SUPFAM" id="SSF56327">
    <property type="entry name" value="LDH C-terminal domain-like"/>
    <property type="match status" value="1"/>
</dbReference>
<dbReference type="PRINTS" id="PR00086">
    <property type="entry name" value="LLDHDRGNASE"/>
</dbReference>
<name>A0A0R1WBM5_9LACO</name>
<evidence type="ECO:0000256" key="2">
    <source>
        <dbReference type="PIRSR" id="PIRSR000102-1"/>
    </source>
</evidence>
<keyword evidence="3" id="KW-0520">NAD</keyword>
<feature type="binding site" evidence="3">
    <location>
        <position position="33"/>
    </location>
    <ligand>
        <name>NAD(+)</name>
        <dbReference type="ChEBI" id="CHEBI:57540"/>
    </ligand>
</feature>
<evidence type="ECO:0000259" key="5">
    <source>
        <dbReference type="Pfam" id="PF00056"/>
    </source>
</evidence>
<reference evidence="7 8" key="1">
    <citation type="journal article" date="2015" name="Genome Announc.">
        <title>Expanding the biotechnology potential of lactobacilli through comparative genomics of 213 strains and associated genera.</title>
        <authorList>
            <person name="Sun Z."/>
            <person name="Harris H.M."/>
            <person name="McCann A."/>
            <person name="Guo C."/>
            <person name="Argimon S."/>
            <person name="Zhang W."/>
            <person name="Yang X."/>
            <person name="Jeffery I.B."/>
            <person name="Cooney J.C."/>
            <person name="Kagawa T.F."/>
            <person name="Liu W."/>
            <person name="Song Y."/>
            <person name="Salvetti E."/>
            <person name="Wrobel A."/>
            <person name="Rasinkangas P."/>
            <person name="Parkhill J."/>
            <person name="Rea M.C."/>
            <person name="O'Sullivan O."/>
            <person name="Ritari J."/>
            <person name="Douillard F.P."/>
            <person name="Paul Ross R."/>
            <person name="Yang R."/>
            <person name="Briner A.E."/>
            <person name="Felis G.E."/>
            <person name="de Vos W.M."/>
            <person name="Barrangou R."/>
            <person name="Klaenhammer T.R."/>
            <person name="Caufield P.W."/>
            <person name="Cui Y."/>
            <person name="Zhang H."/>
            <person name="O'Toole P.W."/>
        </authorList>
    </citation>
    <scope>NUCLEOTIDE SEQUENCE [LARGE SCALE GENOMIC DNA]</scope>
    <source>
        <strain evidence="7 8">DSM 4864</strain>
    </source>
</reference>
<dbReference type="GO" id="GO:0004459">
    <property type="term" value="F:L-lactate dehydrogenase (NAD+) activity"/>
    <property type="evidence" value="ECO:0007669"/>
    <property type="project" value="TreeGrafter"/>
</dbReference>
<dbReference type="PANTHER" id="PTHR43128">
    <property type="entry name" value="L-2-HYDROXYCARBOXYLATE DEHYDROGENASE (NAD(P)(+))"/>
    <property type="match status" value="1"/>
</dbReference>
<feature type="active site" description="Proton acceptor" evidence="2">
    <location>
        <position position="174"/>
    </location>
</feature>
<dbReference type="Pfam" id="PF00056">
    <property type="entry name" value="Ldh_1_N"/>
    <property type="match status" value="1"/>
</dbReference>
<evidence type="ECO:0000313" key="8">
    <source>
        <dbReference type="Proteomes" id="UP000050973"/>
    </source>
</evidence>
<dbReference type="AlphaFoldDB" id="A0A0R1WBM5"/>
<organism evidence="7 8">
    <name type="scientific">Limosilactobacillus oris DSM 4864</name>
    <dbReference type="NCBI Taxonomy" id="1423779"/>
    <lineage>
        <taxon>Bacteria</taxon>
        <taxon>Bacillati</taxon>
        <taxon>Bacillota</taxon>
        <taxon>Bacilli</taxon>
        <taxon>Lactobacillales</taxon>
        <taxon>Lactobacillaceae</taxon>
        <taxon>Limosilactobacillus</taxon>
    </lineage>
</organism>
<dbReference type="RefSeq" id="WP_056984524.1">
    <property type="nucleotide sequence ID" value="NZ_AZGE01000014.1"/>
</dbReference>
<feature type="domain" description="Lactate/malate dehydrogenase N-terminal" evidence="5">
    <location>
        <begin position="4"/>
        <end position="141"/>
    </location>
</feature>
<feature type="domain" description="Lactate/malate dehydrogenase C-terminal" evidence="6">
    <location>
        <begin position="144"/>
        <end position="293"/>
    </location>
</feature>
<dbReference type="InterPro" id="IPR015955">
    <property type="entry name" value="Lactate_DH/Glyco_Ohase_4_C"/>
</dbReference>
<dbReference type="Gene3D" id="3.90.110.10">
    <property type="entry name" value="Lactate dehydrogenase/glycoside hydrolase, family 4, C-terminal"/>
    <property type="match status" value="1"/>
</dbReference>
<dbReference type="SUPFAM" id="SSF51735">
    <property type="entry name" value="NAD(P)-binding Rossmann-fold domains"/>
    <property type="match status" value="1"/>
</dbReference>
<dbReference type="InterPro" id="IPR036291">
    <property type="entry name" value="NAD(P)-bd_dom_sf"/>
</dbReference>
<evidence type="ECO:0000313" key="7">
    <source>
        <dbReference type="EMBL" id="KRM15234.1"/>
    </source>
</evidence>
<accession>A0A0R1WBM5</accession>
<evidence type="ECO:0000259" key="6">
    <source>
        <dbReference type="Pfam" id="PF02866"/>
    </source>
</evidence>
<feature type="binding site" evidence="3">
    <location>
        <begin position="8"/>
        <end position="13"/>
    </location>
    <ligand>
        <name>NAD(+)</name>
        <dbReference type="ChEBI" id="CHEBI:57540"/>
    </ligand>
</feature>
<evidence type="ECO:0000256" key="3">
    <source>
        <dbReference type="PIRSR" id="PIRSR000102-3"/>
    </source>
</evidence>
<comment type="similarity">
    <text evidence="1">Belongs to the LDH/MDH superfamily. LDH family.</text>
</comment>
<dbReference type="InterPro" id="IPR022383">
    <property type="entry name" value="Lactate/malate_DH_C"/>
</dbReference>
<sequence length="313" mass="33247">MRTIGIIGLGHVGRLLANELVATAAVDKLVLIDQDDDLALAVQTDLLDALPAMRTQPQIIIQDYAALATAQVLVVAVGDSALTKDDPMAELTVAGRAVMQIAPRVKGSGFHGLVVNLTDPNEAVTAFLQQQLQLPTKQVLGIGTVLDTARLYRAIAHAAHVAPANVSGFVYGQHAGRQAFAWSTARVNGQALDGSINGHHLDESQLKIQADLSSWYTLKGLGYNNSAVAAWTCRLISALLNDEQLVLPVAIYQPQYSGYVSFPAVLGRQGVGNLILLKLYPVEEMAVRTAATAINGQLAALNELVKEGTTDDN</sequence>
<protein>
    <submittedName>
        <fullName evidence="7">L-2-hydroxyisocaproate dehydrogenase</fullName>
    </submittedName>
</protein>
<dbReference type="EMBL" id="AZGE01000014">
    <property type="protein sequence ID" value="KRM15234.1"/>
    <property type="molecule type" value="Genomic_DNA"/>
</dbReference>
<dbReference type="PIRSF" id="PIRSF000102">
    <property type="entry name" value="Lac_mal_DH"/>
    <property type="match status" value="1"/>
</dbReference>